<accession>A0ACB9ETG7</accession>
<gene>
    <name evidence="1" type="ORF">L1987_52162</name>
</gene>
<sequence>MNQESEMSKKSTKQNKGTISEEDVSTILQRYTAATVLGLLQEVGQVQNVKIDWNALVKRTKTGITNPREYQMLWRHLAYRDQLVENLDDQAKPLDDDSDFEYEVEAFPPINNEASMEAVACVKVLIASGSTRDSGFEKGLTIEAPLTINIPNVKSTGCLAENQQGSSNLRGTHITVPVCVQKQPLPAASATEELDKTNVGTGGSLPPRRKRKPWSAAEDMELFAAVQKCGEGNWANIVKGDFKGDRTASQLSQRWNIIKKRKNVNPNVRTGSQLSEVQLAARRALNMALDQPGVDSLKSSSLLGRTKPSMATITSMRHVVPDTTPSVTTIHQDQPCENPSALTKPFPKIPPTTSTKSLLNGPDPVKAAAVAAGARIATQTAAAAILKQQLKTAIHIKTNVTSFRDLHSPNVARDHVGPVVPLNPVSTAALETNGGVTASSSANSPKKAQQDQAAVCQEKDLKENAASHVMINETVEKDSAKQEQ</sequence>
<protein>
    <submittedName>
        <fullName evidence="1">Uncharacterized protein</fullName>
    </submittedName>
</protein>
<proteinExistence type="predicted"/>
<keyword evidence="2" id="KW-1185">Reference proteome</keyword>
<evidence type="ECO:0000313" key="1">
    <source>
        <dbReference type="EMBL" id="KAI3761741.1"/>
    </source>
</evidence>
<comment type="caution">
    <text evidence="1">The sequence shown here is derived from an EMBL/GenBank/DDBJ whole genome shotgun (WGS) entry which is preliminary data.</text>
</comment>
<dbReference type="Proteomes" id="UP001056120">
    <property type="component" value="Linkage Group LG17"/>
</dbReference>
<name>A0ACB9ETG7_9ASTR</name>
<reference evidence="2" key="1">
    <citation type="journal article" date="2022" name="Mol. Ecol. Resour.">
        <title>The genomes of chicory, endive, great burdock and yacon provide insights into Asteraceae palaeo-polyploidization history and plant inulin production.</title>
        <authorList>
            <person name="Fan W."/>
            <person name="Wang S."/>
            <person name="Wang H."/>
            <person name="Wang A."/>
            <person name="Jiang F."/>
            <person name="Liu H."/>
            <person name="Zhao H."/>
            <person name="Xu D."/>
            <person name="Zhang Y."/>
        </authorList>
    </citation>
    <scope>NUCLEOTIDE SEQUENCE [LARGE SCALE GENOMIC DNA]</scope>
    <source>
        <strain evidence="2">cv. Yunnan</strain>
    </source>
</reference>
<reference evidence="1 2" key="2">
    <citation type="journal article" date="2022" name="Mol. Ecol. Resour.">
        <title>The genomes of chicory, endive, great burdock and yacon provide insights into Asteraceae paleo-polyploidization history and plant inulin production.</title>
        <authorList>
            <person name="Fan W."/>
            <person name="Wang S."/>
            <person name="Wang H."/>
            <person name="Wang A."/>
            <person name="Jiang F."/>
            <person name="Liu H."/>
            <person name="Zhao H."/>
            <person name="Xu D."/>
            <person name="Zhang Y."/>
        </authorList>
    </citation>
    <scope>NUCLEOTIDE SEQUENCE [LARGE SCALE GENOMIC DNA]</scope>
    <source>
        <strain evidence="2">cv. Yunnan</strain>
        <tissue evidence="1">Leaves</tissue>
    </source>
</reference>
<evidence type="ECO:0000313" key="2">
    <source>
        <dbReference type="Proteomes" id="UP001056120"/>
    </source>
</evidence>
<dbReference type="EMBL" id="CM042034">
    <property type="protein sequence ID" value="KAI3761741.1"/>
    <property type="molecule type" value="Genomic_DNA"/>
</dbReference>
<organism evidence="1 2">
    <name type="scientific">Smallanthus sonchifolius</name>
    <dbReference type="NCBI Taxonomy" id="185202"/>
    <lineage>
        <taxon>Eukaryota</taxon>
        <taxon>Viridiplantae</taxon>
        <taxon>Streptophyta</taxon>
        <taxon>Embryophyta</taxon>
        <taxon>Tracheophyta</taxon>
        <taxon>Spermatophyta</taxon>
        <taxon>Magnoliopsida</taxon>
        <taxon>eudicotyledons</taxon>
        <taxon>Gunneridae</taxon>
        <taxon>Pentapetalae</taxon>
        <taxon>asterids</taxon>
        <taxon>campanulids</taxon>
        <taxon>Asterales</taxon>
        <taxon>Asteraceae</taxon>
        <taxon>Asteroideae</taxon>
        <taxon>Heliantheae alliance</taxon>
        <taxon>Millerieae</taxon>
        <taxon>Smallanthus</taxon>
    </lineage>
</organism>